<evidence type="ECO:0000256" key="1">
    <source>
        <dbReference type="SAM" id="SignalP"/>
    </source>
</evidence>
<protein>
    <recommendedName>
        <fullName evidence="4">FlgO domain-containing protein</fullName>
    </recommendedName>
</protein>
<evidence type="ECO:0000313" key="2">
    <source>
        <dbReference type="EMBL" id="ETR65757.1"/>
    </source>
</evidence>
<accession>A0A1V1NT48</accession>
<feature type="chain" id="PRO_5010745850" description="FlgO domain-containing protein" evidence="1">
    <location>
        <begin position="22"/>
        <end position="245"/>
    </location>
</feature>
<sequence length="245" mass="27448">MKQVIKRGLICLLLLNIIACAASKQGIIVKSIVKPELDITRLSQLMGDDIFDHIAICKVTDPGRRVPDPQVLFAIDKVLKEELTKVLSFNIKDYKPGKRIPVIKPSVSGFVVKGPTFIDGYYVIKGESIINFSLERSDGTFVKSIVESTNIYDKNPSKLFLNKNDIMLKMAEKTCKKFVRRFMPSKRREFRALVKGNDGVNKGVVAATNGNFEGAEMIFRAVIDQDKNNAPAYYNLGVVFGRSKR</sequence>
<dbReference type="Gene3D" id="1.25.40.10">
    <property type="entry name" value="Tetratricopeptide repeat domain"/>
    <property type="match status" value="1"/>
</dbReference>
<feature type="signal peptide" evidence="1">
    <location>
        <begin position="1"/>
        <end position="21"/>
    </location>
</feature>
<name>A0A1V1NT48_9BACT</name>
<organism evidence="2 3">
    <name type="scientific">Candidatus Magnetoglobus multicellularis str. Araruama</name>
    <dbReference type="NCBI Taxonomy" id="890399"/>
    <lineage>
        <taxon>Bacteria</taxon>
        <taxon>Pseudomonadati</taxon>
        <taxon>Thermodesulfobacteriota</taxon>
        <taxon>Desulfobacteria</taxon>
        <taxon>Desulfobacterales</taxon>
        <taxon>Desulfobacteraceae</taxon>
        <taxon>Candidatus Magnetoglobus</taxon>
    </lineage>
</organism>
<comment type="caution">
    <text evidence="2">The sequence shown here is derived from an EMBL/GenBank/DDBJ whole genome shotgun (WGS) entry which is preliminary data.</text>
</comment>
<dbReference type="InterPro" id="IPR011990">
    <property type="entry name" value="TPR-like_helical_dom_sf"/>
</dbReference>
<keyword evidence="1" id="KW-0732">Signal</keyword>
<dbReference type="AlphaFoldDB" id="A0A1V1NT48"/>
<gene>
    <name evidence="2" type="ORF">OMM_05926</name>
</gene>
<dbReference type="EMBL" id="ATBP01002525">
    <property type="protein sequence ID" value="ETR65757.1"/>
    <property type="molecule type" value="Genomic_DNA"/>
</dbReference>
<dbReference type="Pfam" id="PF19867">
    <property type="entry name" value="DUF6340"/>
    <property type="match status" value="1"/>
</dbReference>
<reference evidence="3" key="1">
    <citation type="submission" date="2012-11" db="EMBL/GenBank/DDBJ databases">
        <authorList>
            <person name="Lucero-Rivera Y.E."/>
            <person name="Tovar-Ramirez D."/>
        </authorList>
    </citation>
    <scope>NUCLEOTIDE SEQUENCE [LARGE SCALE GENOMIC DNA]</scope>
    <source>
        <strain evidence="3">Araruama</strain>
    </source>
</reference>
<evidence type="ECO:0008006" key="4">
    <source>
        <dbReference type="Google" id="ProtNLM"/>
    </source>
</evidence>
<dbReference type="InterPro" id="IPR045921">
    <property type="entry name" value="DUF6340"/>
</dbReference>
<dbReference type="Proteomes" id="UP000189670">
    <property type="component" value="Unassembled WGS sequence"/>
</dbReference>
<proteinExistence type="predicted"/>
<dbReference type="SUPFAM" id="SSF48452">
    <property type="entry name" value="TPR-like"/>
    <property type="match status" value="1"/>
</dbReference>
<evidence type="ECO:0000313" key="3">
    <source>
        <dbReference type="Proteomes" id="UP000189670"/>
    </source>
</evidence>